<accession>A0A6V8IAE1</accession>
<name>A0A6V8IAE1_9PROT</name>
<comment type="caution">
    <text evidence="1">The sequence shown here is derived from an EMBL/GenBank/DDBJ whole genome shotgun (WGS) entry which is preliminary data.</text>
</comment>
<proteinExistence type="predicted"/>
<keyword evidence="2" id="KW-1185">Reference proteome</keyword>
<dbReference type="AlphaFoldDB" id="A0A6V8IAE1"/>
<dbReference type="Proteomes" id="UP000548726">
    <property type="component" value="Unassembled WGS sequence"/>
</dbReference>
<gene>
    <name evidence="1" type="ORF">DmAi_25900</name>
</gene>
<sequence>MTDIKTLYPDRYYAAYDLSATQPTPVTGWYDTWGMSSVATVPPASNLLPVSAEDWSDTTSFHLPTGRGVLAGKVIDYTAPIPPVPLATQARNALVTGRQTVWEEYGALNDPTPQVWVDYLKALRAIAQGQETTRTTLPEPPA</sequence>
<dbReference type="EMBL" id="BLJP01000013">
    <property type="protein sequence ID" value="GFE94531.1"/>
    <property type="molecule type" value="Genomic_DNA"/>
</dbReference>
<protein>
    <submittedName>
        <fullName evidence="1">Uncharacterized protein</fullName>
    </submittedName>
</protein>
<reference evidence="1 2" key="1">
    <citation type="journal article" date="2020" name="Cell Rep.">
        <title>Local necrotic cells trigger systemic immune activation via gut microbiome dysbiosis in Drosophila.</title>
        <authorList>
            <person name="Kosakamoto H."/>
            <person name="Yamauchi T."/>
            <person name="Akuzawa-Tokita Y."/>
            <person name="Nishimura K."/>
            <person name="Soga T."/>
            <person name="Murakami T."/>
            <person name="Mori H."/>
            <person name="Yamamoto K."/>
            <person name="Miyazaki R."/>
            <person name="Koto A."/>
            <person name="Miura M."/>
            <person name="Obata F."/>
        </authorList>
    </citation>
    <scope>NUCLEOTIDE SEQUENCE [LARGE SCALE GENOMIC DNA]</scope>
    <source>
        <strain evidence="1 2">Ai</strain>
    </source>
</reference>
<evidence type="ECO:0000313" key="2">
    <source>
        <dbReference type="Proteomes" id="UP000548726"/>
    </source>
</evidence>
<organism evidence="1 2">
    <name type="scientific">Acetobacter persici</name>
    <dbReference type="NCBI Taxonomy" id="1076596"/>
    <lineage>
        <taxon>Bacteria</taxon>
        <taxon>Pseudomonadati</taxon>
        <taxon>Pseudomonadota</taxon>
        <taxon>Alphaproteobacteria</taxon>
        <taxon>Acetobacterales</taxon>
        <taxon>Acetobacteraceae</taxon>
        <taxon>Acetobacter</taxon>
    </lineage>
</organism>
<evidence type="ECO:0000313" key="1">
    <source>
        <dbReference type="EMBL" id="GFE94531.1"/>
    </source>
</evidence>
<dbReference type="RefSeq" id="WP_237388990.1">
    <property type="nucleotide sequence ID" value="NZ_BLJP01000013.1"/>
</dbReference>